<accession>A0A2W0HAU4</accession>
<proteinExistence type="predicted"/>
<dbReference type="RefSeq" id="WP_110518159.1">
    <property type="nucleotide sequence ID" value="NZ_PDOF01000001.1"/>
</dbReference>
<name>A0A2W0HAU4_9BACI</name>
<dbReference type="EMBL" id="PDOF01000001">
    <property type="protein sequence ID" value="PYZ98287.1"/>
    <property type="molecule type" value="Genomic_DNA"/>
</dbReference>
<dbReference type="OrthoDB" id="2233009at2"/>
<dbReference type="AlphaFoldDB" id="A0A2W0HAU4"/>
<protein>
    <recommendedName>
        <fullName evidence="3">GNAT family N-acetyltransferase</fullName>
    </recommendedName>
</protein>
<comment type="caution">
    <text evidence="1">The sequence shown here is derived from an EMBL/GenBank/DDBJ whole genome shotgun (WGS) entry which is preliminary data.</text>
</comment>
<evidence type="ECO:0008006" key="3">
    <source>
        <dbReference type="Google" id="ProtNLM"/>
    </source>
</evidence>
<keyword evidence="2" id="KW-1185">Reference proteome</keyword>
<reference evidence="1 2" key="1">
    <citation type="submission" date="2017-10" db="EMBL/GenBank/DDBJ databases">
        <title>Bacillus sp. nov., a halophilic bacterium isolated from a Yangshapao Lake.</title>
        <authorList>
            <person name="Wang H."/>
        </authorList>
    </citation>
    <scope>NUCLEOTIDE SEQUENCE [LARGE SCALE GENOMIC DNA]</scope>
    <source>
        <strain evidence="1 2">YSP-3</strain>
    </source>
</reference>
<evidence type="ECO:0000313" key="2">
    <source>
        <dbReference type="Proteomes" id="UP000248066"/>
    </source>
</evidence>
<gene>
    <name evidence="1" type="ORF">CR205_06730</name>
</gene>
<sequence length="169" mass="19942">MLLLQNEESKTKDQLIQEKSDLEFQMFRMQENMKEISKHWNILGIDQTKDDTWVVVYTAENDHTCKVMLHECSGPFKGQWDFAIQATYENPSVIQIDDIKGVENRGFGSVCMDFLKKLAWEKNIQYITGNLVKRDWDHIDRLTHFYKKHNFHVDVKTDQQSGSIVWNPS</sequence>
<evidence type="ECO:0000313" key="1">
    <source>
        <dbReference type="EMBL" id="PYZ98287.1"/>
    </source>
</evidence>
<dbReference type="Proteomes" id="UP000248066">
    <property type="component" value="Unassembled WGS sequence"/>
</dbReference>
<organism evidence="1 2">
    <name type="scientific">Alteribacter lacisalsi</name>
    <dbReference type="NCBI Taxonomy" id="2045244"/>
    <lineage>
        <taxon>Bacteria</taxon>
        <taxon>Bacillati</taxon>
        <taxon>Bacillota</taxon>
        <taxon>Bacilli</taxon>
        <taxon>Bacillales</taxon>
        <taxon>Bacillaceae</taxon>
        <taxon>Alteribacter</taxon>
    </lineage>
</organism>